<dbReference type="InterPro" id="IPR051121">
    <property type="entry name" value="FAH"/>
</dbReference>
<dbReference type="InterPro" id="IPR011234">
    <property type="entry name" value="Fumarylacetoacetase-like_C"/>
</dbReference>
<feature type="compositionally biased region" description="Low complexity" evidence="3">
    <location>
        <begin position="292"/>
        <end position="302"/>
    </location>
</feature>
<name>A0ABW1A048_9ACTN</name>
<organism evidence="5 6">
    <name type="scientific">Actinomadura rugatobispora</name>
    <dbReference type="NCBI Taxonomy" id="1994"/>
    <lineage>
        <taxon>Bacteria</taxon>
        <taxon>Bacillati</taxon>
        <taxon>Actinomycetota</taxon>
        <taxon>Actinomycetes</taxon>
        <taxon>Streptosporangiales</taxon>
        <taxon>Thermomonosporaceae</taxon>
        <taxon>Actinomadura</taxon>
    </lineage>
</organism>
<dbReference type="Pfam" id="PF01557">
    <property type="entry name" value="FAA_hydrolase"/>
    <property type="match status" value="1"/>
</dbReference>
<accession>A0ABW1A048</accession>
<evidence type="ECO:0000259" key="4">
    <source>
        <dbReference type="Pfam" id="PF01557"/>
    </source>
</evidence>
<dbReference type="Proteomes" id="UP001596074">
    <property type="component" value="Unassembled WGS sequence"/>
</dbReference>
<dbReference type="SUPFAM" id="SSF56529">
    <property type="entry name" value="FAH"/>
    <property type="match status" value="1"/>
</dbReference>
<dbReference type="GO" id="GO:0016787">
    <property type="term" value="F:hydrolase activity"/>
    <property type="evidence" value="ECO:0007669"/>
    <property type="project" value="UniProtKB-KW"/>
</dbReference>
<reference evidence="6" key="1">
    <citation type="journal article" date="2019" name="Int. J. Syst. Evol. Microbiol.">
        <title>The Global Catalogue of Microorganisms (GCM) 10K type strain sequencing project: providing services to taxonomists for standard genome sequencing and annotation.</title>
        <authorList>
            <consortium name="The Broad Institute Genomics Platform"/>
            <consortium name="The Broad Institute Genome Sequencing Center for Infectious Disease"/>
            <person name="Wu L."/>
            <person name="Ma J."/>
        </authorList>
    </citation>
    <scope>NUCLEOTIDE SEQUENCE [LARGE SCALE GENOMIC DNA]</scope>
    <source>
        <strain evidence="6">KCTC 42087</strain>
    </source>
</reference>
<keyword evidence="2" id="KW-0479">Metal-binding</keyword>
<feature type="domain" description="Fumarylacetoacetase-like C-terminal" evidence="4">
    <location>
        <begin position="72"/>
        <end position="277"/>
    </location>
</feature>
<feature type="region of interest" description="Disordered" evidence="3">
    <location>
        <begin position="282"/>
        <end position="302"/>
    </location>
</feature>
<evidence type="ECO:0000256" key="3">
    <source>
        <dbReference type="SAM" id="MobiDB-lite"/>
    </source>
</evidence>
<dbReference type="PANTHER" id="PTHR42796:SF4">
    <property type="entry name" value="FUMARYLACETOACETATE HYDROLASE DOMAIN-CONTAINING PROTEIN 2A"/>
    <property type="match status" value="1"/>
</dbReference>
<dbReference type="Gene3D" id="3.90.850.10">
    <property type="entry name" value="Fumarylacetoacetase-like, C-terminal domain"/>
    <property type="match status" value="1"/>
</dbReference>
<comment type="similarity">
    <text evidence="1">Belongs to the FAH family.</text>
</comment>
<gene>
    <name evidence="5" type="ORF">ACFPZN_13155</name>
</gene>
<sequence>MRIGNLGGRAVLVREDGAIDIATSSNGAFGPDPQQIYESWPEFRRWAPRAKGTPTPVDPGRLGPPVPRPRQIFAIGFNYLDHSDEAGTEVPRHPTVFTKFSSSLTGPYATVALSSGMLPDWEVELVVVIGTGGRDIPVRSAWEHVAGVTVGQDLSDRRLQMRKPAPPQYSLGKSWPGFGPIGPYVVTPDELADPDDLAIECLLGEERVQASRTSTLLFPVPELIARLSRTLTLFGGDLIFTGTPSGVGAFRTPPRWLRPGDVLTSTVEGVGAIVTTFVEDSDAGPGERRVAGEASAAGAGRE</sequence>
<evidence type="ECO:0000313" key="6">
    <source>
        <dbReference type="Proteomes" id="UP001596074"/>
    </source>
</evidence>
<proteinExistence type="inferred from homology"/>
<comment type="caution">
    <text evidence="5">The sequence shown here is derived from an EMBL/GenBank/DDBJ whole genome shotgun (WGS) entry which is preliminary data.</text>
</comment>
<evidence type="ECO:0000256" key="1">
    <source>
        <dbReference type="ARBA" id="ARBA00010211"/>
    </source>
</evidence>
<keyword evidence="5" id="KW-0378">Hydrolase</keyword>
<keyword evidence="6" id="KW-1185">Reference proteome</keyword>
<dbReference type="EMBL" id="JBHSON010000015">
    <property type="protein sequence ID" value="MFC5746565.1"/>
    <property type="molecule type" value="Genomic_DNA"/>
</dbReference>
<evidence type="ECO:0000313" key="5">
    <source>
        <dbReference type="EMBL" id="MFC5746565.1"/>
    </source>
</evidence>
<dbReference type="InterPro" id="IPR036663">
    <property type="entry name" value="Fumarylacetoacetase_C_sf"/>
</dbReference>
<dbReference type="RefSeq" id="WP_378282186.1">
    <property type="nucleotide sequence ID" value="NZ_JBHSON010000015.1"/>
</dbReference>
<protein>
    <submittedName>
        <fullName evidence="5">Fumarylacetoacetate hydrolase family protein</fullName>
    </submittedName>
</protein>
<evidence type="ECO:0000256" key="2">
    <source>
        <dbReference type="ARBA" id="ARBA00022723"/>
    </source>
</evidence>
<dbReference type="PANTHER" id="PTHR42796">
    <property type="entry name" value="FUMARYLACETOACETATE HYDROLASE DOMAIN-CONTAINING PROTEIN 2A-RELATED"/>
    <property type="match status" value="1"/>
</dbReference>